<evidence type="ECO:0000313" key="12">
    <source>
        <dbReference type="Proteomes" id="UP001162164"/>
    </source>
</evidence>
<comment type="similarity">
    <text evidence="2">Belongs to the NUF2 family.</text>
</comment>
<dbReference type="Gene3D" id="1.10.418.60">
    <property type="entry name" value="Ncd80 complex, Nuf2 subunit"/>
    <property type="match status" value="1"/>
</dbReference>
<dbReference type="Proteomes" id="UP001162164">
    <property type="component" value="Unassembled WGS sequence"/>
</dbReference>
<evidence type="ECO:0000313" key="11">
    <source>
        <dbReference type="EMBL" id="KAJ8976921.1"/>
    </source>
</evidence>
<comment type="caution">
    <text evidence="11">The sequence shown here is derived from an EMBL/GenBank/DDBJ whole genome shotgun (WGS) entry which is preliminary data.</text>
</comment>
<reference evidence="11" key="1">
    <citation type="journal article" date="2023" name="Insect Mol. Biol.">
        <title>Genome sequencing provides insights into the evolution of gene families encoding plant cell wall-degrading enzymes in longhorned beetles.</title>
        <authorList>
            <person name="Shin N.R."/>
            <person name="Okamura Y."/>
            <person name="Kirsch R."/>
            <person name="Pauchet Y."/>
        </authorList>
    </citation>
    <scope>NUCLEOTIDE SEQUENCE</scope>
    <source>
        <strain evidence="11">MMC_N1</strain>
    </source>
</reference>
<dbReference type="InterPro" id="IPR005549">
    <property type="entry name" value="Kinetochore_Nuf2_N"/>
</dbReference>
<evidence type="ECO:0000256" key="6">
    <source>
        <dbReference type="ARBA" id="ARBA00023054"/>
    </source>
</evidence>
<dbReference type="Pfam" id="PF03800">
    <property type="entry name" value="Nuf2"/>
    <property type="match status" value="1"/>
</dbReference>
<keyword evidence="7" id="KW-0131">Cell cycle</keyword>
<keyword evidence="8" id="KW-0137">Centromere</keyword>
<evidence type="ECO:0000256" key="1">
    <source>
        <dbReference type="ARBA" id="ARBA00004584"/>
    </source>
</evidence>
<evidence type="ECO:0000256" key="2">
    <source>
        <dbReference type="ARBA" id="ARBA00005498"/>
    </source>
</evidence>
<feature type="coiled-coil region" evidence="9">
    <location>
        <begin position="193"/>
        <end position="220"/>
    </location>
</feature>
<keyword evidence="6 9" id="KW-0175">Coiled coil</keyword>
<keyword evidence="12" id="KW-1185">Reference proteome</keyword>
<keyword evidence="4" id="KW-0132">Cell division</keyword>
<protein>
    <recommendedName>
        <fullName evidence="10">Kinetochore protein Nuf2 N-terminal domain-containing protein</fullName>
    </recommendedName>
</protein>
<sequence length="428" mass="50417">MSDRDLAALLSQIKDYWPQFQITKENLLRPTKEMAFRFYSSFVSECYEKIAQITGCPPFDEFGSADHTPEDHLFLQLCRLREAINCPFTLIDIYQPTPKRTKHFFNICIHFLIFLNHLESEAISLGSQMYEIKEYMGSLSKEIEELNQEINKYAKVIVDMTDIRENTLKPELAALQKTWKDLKLLKSGKEKVYAEKKSQIEKLKLEISNEEYDLNRLEVLKKEFQTERTTKEEHQTILQTLEYLKSESEYLDNDDVYMNDRLIMDNEKFKNRADCLRLLSKYNFNIQSVKDLTKKEEQFKTILNSVDLLKIKINSLKQQSFETDKNTLEARESLSKLQGKYRESKELYVSNIDKLKQEQATIVKTIHDQSENNAKTILSYEEDIAKLKEELDKLRKTFMEGYIRLSKKEASVLDRFKNALKKAGKSDE</sequence>
<evidence type="ECO:0000256" key="9">
    <source>
        <dbReference type="SAM" id="Coils"/>
    </source>
</evidence>
<dbReference type="EMBL" id="JAPWTJ010000610">
    <property type="protein sequence ID" value="KAJ8976921.1"/>
    <property type="molecule type" value="Genomic_DNA"/>
</dbReference>
<keyword evidence="3" id="KW-0158">Chromosome</keyword>
<dbReference type="InterPro" id="IPR038275">
    <property type="entry name" value="Nuf2_N_sf"/>
</dbReference>
<keyword evidence="5" id="KW-0498">Mitosis</keyword>
<feature type="domain" description="Kinetochore protein Nuf2 N-terminal" evidence="10">
    <location>
        <begin position="2"/>
        <end position="116"/>
    </location>
</feature>
<name>A0ABQ9JFC3_9CUCU</name>
<evidence type="ECO:0000256" key="8">
    <source>
        <dbReference type="ARBA" id="ARBA00023328"/>
    </source>
</evidence>
<feature type="coiled-coil region" evidence="9">
    <location>
        <begin position="136"/>
        <end position="163"/>
    </location>
</feature>
<organism evidence="11 12">
    <name type="scientific">Molorchus minor</name>
    <dbReference type="NCBI Taxonomy" id="1323400"/>
    <lineage>
        <taxon>Eukaryota</taxon>
        <taxon>Metazoa</taxon>
        <taxon>Ecdysozoa</taxon>
        <taxon>Arthropoda</taxon>
        <taxon>Hexapoda</taxon>
        <taxon>Insecta</taxon>
        <taxon>Pterygota</taxon>
        <taxon>Neoptera</taxon>
        <taxon>Endopterygota</taxon>
        <taxon>Coleoptera</taxon>
        <taxon>Polyphaga</taxon>
        <taxon>Cucujiformia</taxon>
        <taxon>Chrysomeloidea</taxon>
        <taxon>Cerambycidae</taxon>
        <taxon>Lamiinae</taxon>
        <taxon>Monochamini</taxon>
        <taxon>Molorchus</taxon>
    </lineage>
</organism>
<comment type="subcellular location">
    <subcellularLocation>
        <location evidence="1">Chromosome</location>
        <location evidence="1">Centromere</location>
    </subcellularLocation>
</comment>
<evidence type="ECO:0000256" key="3">
    <source>
        <dbReference type="ARBA" id="ARBA00022454"/>
    </source>
</evidence>
<proteinExistence type="inferred from homology"/>
<evidence type="ECO:0000256" key="4">
    <source>
        <dbReference type="ARBA" id="ARBA00022618"/>
    </source>
</evidence>
<evidence type="ECO:0000256" key="7">
    <source>
        <dbReference type="ARBA" id="ARBA00023306"/>
    </source>
</evidence>
<evidence type="ECO:0000256" key="5">
    <source>
        <dbReference type="ARBA" id="ARBA00022776"/>
    </source>
</evidence>
<gene>
    <name evidence="11" type="ORF">NQ317_005093</name>
</gene>
<accession>A0ABQ9JFC3</accession>
<evidence type="ECO:0000259" key="10">
    <source>
        <dbReference type="Pfam" id="PF03800"/>
    </source>
</evidence>